<protein>
    <recommendedName>
        <fullName evidence="5">DUF292-domain-containing protein</fullName>
    </recommendedName>
</protein>
<evidence type="ECO:0000313" key="3">
    <source>
        <dbReference type="EMBL" id="CAK9437785.1"/>
    </source>
</evidence>
<dbReference type="InterPro" id="IPR042277">
    <property type="entry name" value="IST1-like"/>
</dbReference>
<evidence type="ECO:0008006" key="5">
    <source>
        <dbReference type="Google" id="ProtNLM"/>
    </source>
</evidence>
<dbReference type="Proteomes" id="UP001497383">
    <property type="component" value="Chromosome 3"/>
</dbReference>
<sequence>MALSKVQHTQSKKLATSKIARRQLADLLRANREQSARIRVENIIRDDIYVELLEYIELYTELILARLPQILTTATCDSSLYESVQSIIYTANYSQLRELVQVRDILAYKYGAEFTKEAMDNSGGHVPEKIYRRCDSSPPSSDLVDLYLCEIARAYGVPYSGLNDEDDGDDGEGGGGIGEVEKDADVKVKEKEKPIAEVADTGVKKNDKSEPPAKKVEDDFDALKARFAALKGTPK</sequence>
<dbReference type="RefSeq" id="XP_066829101.1">
    <property type="nucleotide sequence ID" value="XM_066972132.1"/>
</dbReference>
<evidence type="ECO:0000256" key="1">
    <source>
        <dbReference type="ARBA" id="ARBA00005536"/>
    </source>
</evidence>
<dbReference type="Gene3D" id="1.20.1260.60">
    <property type="entry name" value="Vacuolar protein sorting-associated protein Ist1"/>
    <property type="match status" value="1"/>
</dbReference>
<comment type="similarity">
    <text evidence="1">Belongs to the IST1 family.</text>
</comment>
<proteinExistence type="inferred from homology"/>
<name>A0ABP0ZJ78_9ASCO</name>
<accession>A0ABP0ZJ78</accession>
<feature type="compositionally biased region" description="Acidic residues" evidence="2">
    <location>
        <begin position="163"/>
        <end position="172"/>
    </location>
</feature>
<dbReference type="GeneID" id="92207359"/>
<evidence type="ECO:0000256" key="2">
    <source>
        <dbReference type="SAM" id="MobiDB-lite"/>
    </source>
</evidence>
<organism evidence="3 4">
    <name type="scientific">Lodderomyces beijingensis</name>
    <dbReference type="NCBI Taxonomy" id="1775926"/>
    <lineage>
        <taxon>Eukaryota</taxon>
        <taxon>Fungi</taxon>
        <taxon>Dikarya</taxon>
        <taxon>Ascomycota</taxon>
        <taxon>Saccharomycotina</taxon>
        <taxon>Pichiomycetes</taxon>
        <taxon>Debaryomycetaceae</taxon>
        <taxon>Candida/Lodderomyces clade</taxon>
        <taxon>Lodderomyces</taxon>
    </lineage>
</organism>
<keyword evidence="4" id="KW-1185">Reference proteome</keyword>
<dbReference type="EMBL" id="OZ022407">
    <property type="protein sequence ID" value="CAK9437785.1"/>
    <property type="molecule type" value="Genomic_DNA"/>
</dbReference>
<gene>
    <name evidence="3" type="ORF">LODBEIA_P21630</name>
</gene>
<feature type="compositionally biased region" description="Basic and acidic residues" evidence="2">
    <location>
        <begin position="179"/>
        <end position="195"/>
    </location>
</feature>
<feature type="compositionally biased region" description="Basic and acidic residues" evidence="2">
    <location>
        <begin position="202"/>
        <end position="218"/>
    </location>
</feature>
<dbReference type="PANTHER" id="PTHR12161:SF5">
    <property type="entry name" value="IST1 HOMOLOG"/>
    <property type="match status" value="1"/>
</dbReference>
<feature type="region of interest" description="Disordered" evidence="2">
    <location>
        <begin position="160"/>
        <end position="218"/>
    </location>
</feature>
<evidence type="ECO:0000313" key="4">
    <source>
        <dbReference type="Proteomes" id="UP001497383"/>
    </source>
</evidence>
<dbReference type="PANTHER" id="PTHR12161">
    <property type="entry name" value="IST1 FAMILY MEMBER"/>
    <property type="match status" value="1"/>
</dbReference>
<dbReference type="Pfam" id="PF03398">
    <property type="entry name" value="Ist1"/>
    <property type="match status" value="1"/>
</dbReference>
<reference evidence="3 4" key="1">
    <citation type="submission" date="2024-03" db="EMBL/GenBank/DDBJ databases">
        <authorList>
            <person name="Brejova B."/>
        </authorList>
    </citation>
    <scope>NUCLEOTIDE SEQUENCE [LARGE SCALE GENOMIC DNA]</scope>
    <source>
        <strain evidence="3 4">CBS 14171</strain>
    </source>
</reference>
<dbReference type="InterPro" id="IPR005061">
    <property type="entry name" value="Ist1"/>
</dbReference>